<evidence type="ECO:0000256" key="1">
    <source>
        <dbReference type="ARBA" id="ARBA00008683"/>
    </source>
</evidence>
<dbReference type="PANTHER" id="PTHR42987:SF4">
    <property type="entry name" value="PROTEASE SOHB-RELATED"/>
    <property type="match status" value="1"/>
</dbReference>
<proteinExistence type="inferred from homology"/>
<dbReference type="InterPro" id="IPR047272">
    <property type="entry name" value="S49_SppA_C"/>
</dbReference>
<evidence type="ECO:0000256" key="3">
    <source>
        <dbReference type="ARBA" id="ARBA00022801"/>
    </source>
</evidence>
<keyword evidence="3" id="KW-0378">Hydrolase</keyword>
<sequence length="318" mass="34663">MRKKKIIVGLVGVICLLALVAAFRLQPRTLPLKSVGQEGKVAVVFVEGIIVGTRSQAGFFDGGASAHSIMEQLREAREDPAVRAVVLRINSPGGSAAASQEIGDEISKLKKAGKVVVASMGEVAASGGYWIAALADKIVANPATMTGSIGVIMQLENLSELYEKLGIDFNVIKSGPHKDMGSSTRDLTPEEKDILQEMVNDIYEQFIKVVVKGRNLSREKVEALADGRIFTGKQAKQLGLVDQLGNYYDAIDLAAKLAGIEGEPVVVQYDRPSPWQILFGTRRTKSWLREDFLWLLPVLTQWYRLDRSGNLLGGEKIE</sequence>
<dbReference type="AlphaFoldDB" id="A0A1Z5HWI8"/>
<dbReference type="SUPFAM" id="SSF52096">
    <property type="entry name" value="ClpP/crotonase"/>
    <property type="match status" value="1"/>
</dbReference>
<evidence type="ECO:0000259" key="5">
    <source>
        <dbReference type="Pfam" id="PF01343"/>
    </source>
</evidence>
<organism evidence="6 7">
    <name type="scientific">Calderihabitans maritimus</name>
    <dbReference type="NCBI Taxonomy" id="1246530"/>
    <lineage>
        <taxon>Bacteria</taxon>
        <taxon>Bacillati</taxon>
        <taxon>Bacillota</taxon>
        <taxon>Clostridia</taxon>
        <taxon>Neomoorellales</taxon>
        <taxon>Calderihabitantaceae</taxon>
        <taxon>Calderihabitans</taxon>
    </lineage>
</organism>
<dbReference type="PANTHER" id="PTHR42987">
    <property type="entry name" value="PEPTIDASE S49"/>
    <property type="match status" value="1"/>
</dbReference>
<reference evidence="7" key="1">
    <citation type="journal article" date="2017" name="Appl. Environ. Microbiol.">
        <title>Genomic analysis of Calderihabitans maritimus KKC1, a thermophilic hydrogenogenic carboxydotrophic bacterium isolated from marine sediment.</title>
        <authorList>
            <person name="Omae K."/>
            <person name="Yoneda Y."/>
            <person name="Fukuyama Y."/>
            <person name="Yoshida T."/>
            <person name="Sako Y."/>
        </authorList>
    </citation>
    <scope>NUCLEOTIDE SEQUENCE [LARGE SCALE GENOMIC DNA]</scope>
    <source>
        <strain evidence="7">KKC1</strain>
    </source>
</reference>
<dbReference type="NCBIfam" id="TIGR00706">
    <property type="entry name" value="SppA_dom"/>
    <property type="match status" value="1"/>
</dbReference>
<keyword evidence="2" id="KW-0645">Protease</keyword>
<dbReference type="InterPro" id="IPR004635">
    <property type="entry name" value="Pept_S49_SppA"/>
</dbReference>
<protein>
    <submittedName>
        <fullName evidence="6">Signal peptide peptidase SppA, 36K type</fullName>
    </submittedName>
</protein>
<dbReference type="CDD" id="cd07023">
    <property type="entry name" value="S49_Sppa_N_C"/>
    <property type="match status" value="1"/>
</dbReference>
<keyword evidence="4" id="KW-0720">Serine protease</keyword>
<accession>A0A1Z5HWI8</accession>
<evidence type="ECO:0000313" key="7">
    <source>
        <dbReference type="Proteomes" id="UP000197032"/>
    </source>
</evidence>
<dbReference type="GO" id="GO:0008236">
    <property type="term" value="F:serine-type peptidase activity"/>
    <property type="evidence" value="ECO:0007669"/>
    <property type="project" value="UniProtKB-KW"/>
</dbReference>
<dbReference type="InterPro" id="IPR002142">
    <property type="entry name" value="Peptidase_S49"/>
</dbReference>
<dbReference type="GO" id="GO:0006508">
    <property type="term" value="P:proteolysis"/>
    <property type="evidence" value="ECO:0007669"/>
    <property type="project" value="UniProtKB-KW"/>
</dbReference>
<dbReference type="OrthoDB" id="9764363at2"/>
<evidence type="ECO:0000313" key="6">
    <source>
        <dbReference type="EMBL" id="GAW93778.1"/>
    </source>
</evidence>
<gene>
    <name evidence="6" type="ORF">KKC1_29050</name>
</gene>
<dbReference type="EMBL" id="BDGJ01000168">
    <property type="protein sequence ID" value="GAW93778.1"/>
    <property type="molecule type" value="Genomic_DNA"/>
</dbReference>
<dbReference type="Proteomes" id="UP000197032">
    <property type="component" value="Unassembled WGS sequence"/>
</dbReference>
<evidence type="ECO:0000256" key="2">
    <source>
        <dbReference type="ARBA" id="ARBA00022670"/>
    </source>
</evidence>
<dbReference type="Gene3D" id="3.90.226.10">
    <property type="entry name" value="2-enoyl-CoA Hydratase, Chain A, domain 1"/>
    <property type="match status" value="1"/>
</dbReference>
<comment type="caution">
    <text evidence="6">The sequence shown here is derived from an EMBL/GenBank/DDBJ whole genome shotgun (WGS) entry which is preliminary data.</text>
</comment>
<dbReference type="Gene3D" id="6.20.330.10">
    <property type="match status" value="1"/>
</dbReference>
<comment type="similarity">
    <text evidence="1">Belongs to the peptidase S49 family.</text>
</comment>
<keyword evidence="7" id="KW-1185">Reference proteome</keyword>
<feature type="domain" description="Peptidase S49" evidence="5">
    <location>
        <begin position="109"/>
        <end position="260"/>
    </location>
</feature>
<evidence type="ECO:0000256" key="4">
    <source>
        <dbReference type="ARBA" id="ARBA00022825"/>
    </source>
</evidence>
<name>A0A1Z5HWI8_9FIRM</name>
<dbReference type="InterPro" id="IPR029045">
    <property type="entry name" value="ClpP/crotonase-like_dom_sf"/>
</dbReference>
<dbReference type="RefSeq" id="WP_088554848.1">
    <property type="nucleotide sequence ID" value="NZ_BDGJ01000168.1"/>
</dbReference>
<dbReference type="Pfam" id="PF01343">
    <property type="entry name" value="Peptidase_S49"/>
    <property type="match status" value="1"/>
</dbReference>